<dbReference type="CDD" id="cd00086">
    <property type="entry name" value="homeodomain"/>
    <property type="match status" value="1"/>
</dbReference>
<dbReference type="Pfam" id="PF00046">
    <property type="entry name" value="Homeodomain"/>
    <property type="match status" value="1"/>
</dbReference>
<dbReference type="SUPFAM" id="SSF46689">
    <property type="entry name" value="Homeodomain-like"/>
    <property type="match status" value="1"/>
</dbReference>
<dbReference type="OrthoDB" id="6159439at2759"/>
<feature type="compositionally biased region" description="Polar residues" evidence="3">
    <location>
        <begin position="76"/>
        <end position="92"/>
    </location>
</feature>
<evidence type="ECO:0000256" key="1">
    <source>
        <dbReference type="ARBA" id="ARBA00004123"/>
    </source>
</evidence>
<dbReference type="PANTHER" id="PTHR24329">
    <property type="entry name" value="HOMEOBOX PROTEIN ARISTALESS"/>
    <property type="match status" value="1"/>
</dbReference>
<feature type="compositionally biased region" description="Basic and acidic residues" evidence="3">
    <location>
        <begin position="172"/>
        <end position="185"/>
    </location>
</feature>
<evidence type="ECO:0000313" key="5">
    <source>
        <dbReference type="EMBL" id="ODM99763.1"/>
    </source>
</evidence>
<evidence type="ECO:0000256" key="2">
    <source>
        <dbReference type="RuleBase" id="RU000682"/>
    </source>
</evidence>
<organism evidence="5 6">
    <name type="scientific">Orchesella cincta</name>
    <name type="common">Springtail</name>
    <name type="synonym">Podura cincta</name>
    <dbReference type="NCBI Taxonomy" id="48709"/>
    <lineage>
        <taxon>Eukaryota</taxon>
        <taxon>Metazoa</taxon>
        <taxon>Ecdysozoa</taxon>
        <taxon>Arthropoda</taxon>
        <taxon>Hexapoda</taxon>
        <taxon>Collembola</taxon>
        <taxon>Entomobryomorpha</taxon>
        <taxon>Entomobryoidea</taxon>
        <taxon>Orchesellidae</taxon>
        <taxon>Orchesellinae</taxon>
        <taxon>Orchesella</taxon>
    </lineage>
</organism>
<dbReference type="SMART" id="SM00389">
    <property type="entry name" value="HOX"/>
    <property type="match status" value="1"/>
</dbReference>
<dbReference type="GO" id="GO:0005634">
    <property type="term" value="C:nucleus"/>
    <property type="evidence" value="ECO:0007669"/>
    <property type="project" value="UniProtKB-SubCell"/>
</dbReference>
<feature type="domain" description="Homeobox" evidence="4">
    <location>
        <begin position="127"/>
        <end position="175"/>
    </location>
</feature>
<keyword evidence="2" id="KW-0539">Nucleus</keyword>
<keyword evidence="6" id="KW-1185">Reference proteome</keyword>
<dbReference type="AlphaFoldDB" id="A0A1D2N3B2"/>
<gene>
    <name evidence="5" type="ORF">Ocin01_06919</name>
</gene>
<dbReference type="GO" id="GO:0000977">
    <property type="term" value="F:RNA polymerase II transcription regulatory region sequence-specific DNA binding"/>
    <property type="evidence" value="ECO:0007669"/>
    <property type="project" value="TreeGrafter"/>
</dbReference>
<keyword evidence="2 5" id="KW-0238">DNA-binding</keyword>
<dbReference type="GO" id="GO:0000981">
    <property type="term" value="F:DNA-binding transcription factor activity, RNA polymerase II-specific"/>
    <property type="evidence" value="ECO:0007669"/>
    <property type="project" value="TreeGrafter"/>
</dbReference>
<proteinExistence type="predicted"/>
<reference evidence="5 6" key="1">
    <citation type="journal article" date="2016" name="Genome Biol. Evol.">
        <title>Gene Family Evolution Reflects Adaptation to Soil Environmental Stressors in the Genome of the Collembolan Orchesella cincta.</title>
        <authorList>
            <person name="Faddeeva-Vakhrusheva A."/>
            <person name="Derks M.F."/>
            <person name="Anvar S.Y."/>
            <person name="Agamennone V."/>
            <person name="Suring W."/>
            <person name="Smit S."/>
            <person name="van Straalen N.M."/>
            <person name="Roelofs D."/>
        </authorList>
    </citation>
    <scope>NUCLEOTIDE SEQUENCE [LARGE SCALE GENOMIC DNA]</scope>
    <source>
        <tissue evidence="5">Mixed pool</tissue>
    </source>
</reference>
<keyword evidence="2 5" id="KW-0371">Homeobox</keyword>
<comment type="caution">
    <text evidence="5">The sequence shown here is derived from an EMBL/GenBank/DDBJ whole genome shotgun (WGS) entry which is preliminary data.</text>
</comment>
<dbReference type="PANTHER" id="PTHR24329:SF337">
    <property type="entry name" value="ARISTALESS RELATED HOMEOBOX"/>
    <property type="match status" value="1"/>
</dbReference>
<dbReference type="Proteomes" id="UP000094527">
    <property type="component" value="Unassembled WGS sequence"/>
</dbReference>
<dbReference type="EMBL" id="LJIJ01000256">
    <property type="protein sequence ID" value="ODM99763.1"/>
    <property type="molecule type" value="Genomic_DNA"/>
</dbReference>
<feature type="compositionally biased region" description="Basic and acidic residues" evidence="3">
    <location>
        <begin position="28"/>
        <end position="38"/>
    </location>
</feature>
<accession>A0A1D2N3B2</accession>
<evidence type="ECO:0000313" key="6">
    <source>
        <dbReference type="Proteomes" id="UP000094527"/>
    </source>
</evidence>
<sequence length="212" mass="23925">MKSAVTAPRPLVFHGDWDLDYHMANSENQRRNSDKEQPETNGSSVKNNNLLYHNHHQSSTGGGGEHQHHGGGVDSPRSSSEPEGDQLSSKTGSPRDMTTDRDEEEMKDGLSDGAGSEGMDDLPKRKQRRYRTTFTSYQLEELEKSFARTHYPDVFTRLSNSEVGKRQSRNQEPSDEKNEGKGKTTEELMKFQLDSPTMLISKEEKGTTLYIM</sequence>
<feature type="region of interest" description="Disordered" evidence="3">
    <location>
        <begin position="155"/>
        <end position="185"/>
    </location>
</feature>
<protein>
    <submittedName>
        <fullName evidence="5">Homeobox protein ARX</fullName>
    </submittedName>
</protein>
<feature type="compositionally biased region" description="Polar residues" evidence="3">
    <location>
        <begin position="39"/>
        <end position="51"/>
    </location>
</feature>
<dbReference type="Gene3D" id="1.10.10.60">
    <property type="entry name" value="Homeodomain-like"/>
    <property type="match status" value="1"/>
</dbReference>
<evidence type="ECO:0000259" key="4">
    <source>
        <dbReference type="SMART" id="SM00389"/>
    </source>
</evidence>
<dbReference type="STRING" id="48709.A0A1D2N3B2"/>
<dbReference type="InterPro" id="IPR009057">
    <property type="entry name" value="Homeodomain-like_sf"/>
</dbReference>
<comment type="subcellular location">
    <subcellularLocation>
        <location evidence="1 2">Nucleus</location>
    </subcellularLocation>
</comment>
<name>A0A1D2N3B2_ORCCI</name>
<dbReference type="InterPro" id="IPR050649">
    <property type="entry name" value="Paired_Homeobox_TFs"/>
</dbReference>
<feature type="region of interest" description="Disordered" evidence="3">
    <location>
        <begin position="23"/>
        <end position="130"/>
    </location>
</feature>
<dbReference type="InterPro" id="IPR001356">
    <property type="entry name" value="HD"/>
</dbReference>
<evidence type="ECO:0000256" key="3">
    <source>
        <dbReference type="SAM" id="MobiDB-lite"/>
    </source>
</evidence>